<organism evidence="2 3">
    <name type="scientific">Microbacterium testaceum (strain StLB037)</name>
    <dbReference type="NCBI Taxonomy" id="979556"/>
    <lineage>
        <taxon>Bacteria</taxon>
        <taxon>Bacillati</taxon>
        <taxon>Actinomycetota</taxon>
        <taxon>Actinomycetes</taxon>
        <taxon>Micrococcales</taxon>
        <taxon>Microbacteriaceae</taxon>
        <taxon>Microbacterium</taxon>
    </lineage>
</organism>
<sequence>MRRSDPEPAEMTQAGGMTGLAFDYPWMTYMGEFGANLRRARLDAGLTQEDVAVSARISLFTYQKLEKGESNPGTPANPRLQTLLALSAVLGVSIEDLVPDLDRPRES</sequence>
<evidence type="ECO:0000313" key="3">
    <source>
        <dbReference type="Proteomes" id="UP000008975"/>
    </source>
</evidence>
<name>E8NC62_MICTS</name>
<proteinExistence type="predicted"/>
<dbReference type="KEGG" id="mts:MTES_3141"/>
<evidence type="ECO:0000259" key="1">
    <source>
        <dbReference type="PROSITE" id="PS50943"/>
    </source>
</evidence>
<dbReference type="SUPFAM" id="SSF47413">
    <property type="entry name" value="lambda repressor-like DNA-binding domains"/>
    <property type="match status" value="1"/>
</dbReference>
<protein>
    <submittedName>
        <fullName evidence="2">Predicted transcriptional regulator</fullName>
    </submittedName>
</protein>
<feature type="domain" description="HTH cro/C1-type" evidence="1">
    <location>
        <begin position="37"/>
        <end position="97"/>
    </location>
</feature>
<dbReference type="EMBL" id="AP012052">
    <property type="protein sequence ID" value="BAJ76105.1"/>
    <property type="molecule type" value="Genomic_DNA"/>
</dbReference>
<dbReference type="Proteomes" id="UP000008975">
    <property type="component" value="Chromosome"/>
</dbReference>
<reference key="2">
    <citation type="submission" date="2011-02" db="EMBL/GenBank/DDBJ databases">
        <title>Genome sequence of Microbacterium testaceum StLB037.</title>
        <authorList>
            <person name="Morohoshi T."/>
            <person name="Wang W.Z."/>
            <person name="Someya N."/>
            <person name="Ikeda T."/>
        </authorList>
    </citation>
    <scope>NUCLEOTIDE SEQUENCE</scope>
    <source>
        <strain>StLB037</strain>
    </source>
</reference>
<reference evidence="2 3" key="1">
    <citation type="journal article" date="2011" name="J. Bacteriol.">
        <title>Genome sequence of Microbacterium testaceum StLB037, an N-acylhomoserine lactone-degrading bacterium isolated from potato leaves.</title>
        <authorList>
            <person name="Morohoshi T."/>
            <person name="Wang W.-Z."/>
            <person name="Someya N."/>
            <person name="Ikeda T."/>
        </authorList>
    </citation>
    <scope>NUCLEOTIDE SEQUENCE [LARGE SCALE GENOMIC DNA]</scope>
    <source>
        <strain evidence="2 3">StLB037</strain>
    </source>
</reference>
<dbReference type="HOGENOM" id="CLU_2207020_0_0_11"/>
<dbReference type="InterPro" id="IPR010982">
    <property type="entry name" value="Lambda_DNA-bd_dom_sf"/>
</dbReference>
<dbReference type="eggNOG" id="COG1396">
    <property type="taxonomic scope" value="Bacteria"/>
</dbReference>
<dbReference type="AlphaFoldDB" id="E8NC62"/>
<dbReference type="PROSITE" id="PS50943">
    <property type="entry name" value="HTH_CROC1"/>
    <property type="match status" value="1"/>
</dbReference>
<dbReference type="InterPro" id="IPR001387">
    <property type="entry name" value="Cro/C1-type_HTH"/>
</dbReference>
<gene>
    <name evidence="2" type="ordered locus">MTES_3141</name>
</gene>
<dbReference type="Pfam" id="PF13560">
    <property type="entry name" value="HTH_31"/>
    <property type="match status" value="1"/>
</dbReference>
<dbReference type="SMART" id="SM00530">
    <property type="entry name" value="HTH_XRE"/>
    <property type="match status" value="1"/>
</dbReference>
<evidence type="ECO:0000313" key="2">
    <source>
        <dbReference type="EMBL" id="BAJ76105.1"/>
    </source>
</evidence>
<dbReference type="CDD" id="cd00093">
    <property type="entry name" value="HTH_XRE"/>
    <property type="match status" value="1"/>
</dbReference>
<dbReference type="GO" id="GO:0003677">
    <property type="term" value="F:DNA binding"/>
    <property type="evidence" value="ECO:0007669"/>
    <property type="project" value="InterPro"/>
</dbReference>
<accession>E8NC62</accession>
<dbReference type="Gene3D" id="1.10.260.40">
    <property type="entry name" value="lambda repressor-like DNA-binding domains"/>
    <property type="match status" value="1"/>
</dbReference>